<accession>A0AA86NXA1</accession>
<organism evidence="1">
    <name type="scientific">Hexamita inflata</name>
    <dbReference type="NCBI Taxonomy" id="28002"/>
    <lineage>
        <taxon>Eukaryota</taxon>
        <taxon>Metamonada</taxon>
        <taxon>Diplomonadida</taxon>
        <taxon>Hexamitidae</taxon>
        <taxon>Hexamitinae</taxon>
        <taxon>Hexamita</taxon>
    </lineage>
</organism>
<dbReference type="Proteomes" id="UP001642409">
    <property type="component" value="Unassembled WGS sequence"/>
</dbReference>
<comment type="caution">
    <text evidence="1">The sequence shown here is derived from an EMBL/GenBank/DDBJ whole genome shotgun (WGS) entry which is preliminary data.</text>
</comment>
<proteinExistence type="predicted"/>
<dbReference type="EMBL" id="CAXDID020000082">
    <property type="protein sequence ID" value="CAL6019319.1"/>
    <property type="molecule type" value="Genomic_DNA"/>
</dbReference>
<evidence type="ECO:0000313" key="1">
    <source>
        <dbReference type="EMBL" id="CAI9926391.1"/>
    </source>
</evidence>
<keyword evidence="3" id="KW-1185">Reference proteome</keyword>
<evidence type="ECO:0000313" key="3">
    <source>
        <dbReference type="Proteomes" id="UP001642409"/>
    </source>
</evidence>
<dbReference type="EMBL" id="CATOUU010000367">
    <property type="protein sequence ID" value="CAI9926391.1"/>
    <property type="molecule type" value="Genomic_DNA"/>
</dbReference>
<dbReference type="AlphaFoldDB" id="A0AA86NXA1"/>
<gene>
    <name evidence="1" type="ORF">HINF_LOCUS14036</name>
    <name evidence="2" type="ORF">HINF_LOCUS26895</name>
</gene>
<protein>
    <submittedName>
        <fullName evidence="2">Hypothetical_protein</fullName>
    </submittedName>
</protein>
<reference evidence="2 3" key="2">
    <citation type="submission" date="2024-07" db="EMBL/GenBank/DDBJ databases">
        <authorList>
            <person name="Akdeniz Z."/>
        </authorList>
    </citation>
    <scope>NUCLEOTIDE SEQUENCE [LARGE SCALE GENOMIC DNA]</scope>
</reference>
<sequence>MNQFHIPQKLRQIIPNNSCQFLQYGRSQNNTEAMITDYQQSVFINIDNQVSDSDCHFCSLDVKSIKLYQKLHEVSEQLTQMKTKVEYLSTCYDASEVNLENMHGFQRKMQLYMTYKLRKQHSK</sequence>
<reference evidence="1" key="1">
    <citation type="submission" date="2023-06" db="EMBL/GenBank/DDBJ databases">
        <authorList>
            <person name="Kurt Z."/>
        </authorList>
    </citation>
    <scope>NUCLEOTIDE SEQUENCE</scope>
</reference>
<name>A0AA86NXA1_9EUKA</name>
<evidence type="ECO:0000313" key="2">
    <source>
        <dbReference type="EMBL" id="CAL6019319.1"/>
    </source>
</evidence>